<dbReference type="SUPFAM" id="SSF53756">
    <property type="entry name" value="UDP-Glycosyltransferase/glycogen phosphorylase"/>
    <property type="match status" value="1"/>
</dbReference>
<dbReference type="RefSeq" id="WP_109244958.1">
    <property type="nucleotide sequence ID" value="NZ_BFFO01000001.1"/>
</dbReference>
<evidence type="ECO:0000256" key="1">
    <source>
        <dbReference type="ARBA" id="ARBA00004922"/>
    </source>
</evidence>
<dbReference type="Gene3D" id="1.25.40.10">
    <property type="entry name" value="Tetratricopeptide repeat domain"/>
    <property type="match status" value="1"/>
</dbReference>
<gene>
    <name evidence="10" type="ORF">NtB2_00062</name>
</gene>
<evidence type="ECO:0000256" key="6">
    <source>
        <dbReference type="ARBA" id="ARBA00022737"/>
    </source>
</evidence>
<dbReference type="EMBL" id="BFFO01000001">
    <property type="protein sequence ID" value="GBG95960.1"/>
    <property type="molecule type" value="Genomic_DNA"/>
</dbReference>
<dbReference type="Gene3D" id="3.40.50.11380">
    <property type="match status" value="1"/>
</dbReference>
<dbReference type="InterPro" id="IPR029489">
    <property type="entry name" value="OGT/SEC/SPY_C"/>
</dbReference>
<comment type="similarity">
    <text evidence="2">Belongs to the glycosyltransferase 41 family. O-GlcNAc transferase subfamily.</text>
</comment>
<dbReference type="InterPro" id="IPR011990">
    <property type="entry name" value="TPR-like_helical_dom_sf"/>
</dbReference>
<keyword evidence="7 8" id="KW-0802">TPR repeat</keyword>
<dbReference type="Gene3D" id="3.40.50.2000">
    <property type="entry name" value="Glycogen Phosphorylase B"/>
    <property type="match status" value="1"/>
</dbReference>
<keyword evidence="5" id="KW-0808">Transferase</keyword>
<evidence type="ECO:0000313" key="10">
    <source>
        <dbReference type="EMBL" id="GBG95960.1"/>
    </source>
</evidence>
<evidence type="ECO:0000256" key="3">
    <source>
        <dbReference type="ARBA" id="ARBA00011970"/>
    </source>
</evidence>
<dbReference type="PROSITE" id="PS50005">
    <property type="entry name" value="TPR"/>
    <property type="match status" value="1"/>
</dbReference>
<comment type="pathway">
    <text evidence="1">Protein modification; protein glycosylation.</text>
</comment>
<protein>
    <recommendedName>
        <fullName evidence="3">protein O-GlcNAc transferase</fullName>
        <ecNumber evidence="3">2.4.1.255</ecNumber>
    </recommendedName>
</protein>
<dbReference type="Proteomes" id="UP000245021">
    <property type="component" value="Unassembled WGS sequence"/>
</dbReference>
<dbReference type="SUPFAM" id="SSF48452">
    <property type="entry name" value="TPR-like"/>
    <property type="match status" value="1"/>
</dbReference>
<dbReference type="AlphaFoldDB" id="A0A2R5HI68"/>
<organism evidence="10 11">
    <name type="scientific">Lactococcus termiticola</name>
    <dbReference type="NCBI Taxonomy" id="2169526"/>
    <lineage>
        <taxon>Bacteria</taxon>
        <taxon>Bacillati</taxon>
        <taxon>Bacillota</taxon>
        <taxon>Bacilli</taxon>
        <taxon>Lactobacillales</taxon>
        <taxon>Streptococcaceae</taxon>
        <taxon>Lactococcus</taxon>
    </lineage>
</organism>
<dbReference type="PANTHER" id="PTHR44835">
    <property type="entry name" value="UDP-N-ACETYLGLUCOSAMINE--PEPTIDE N-ACETYLGLUCOSAMINYLTRANSFERASE SPINDLY-RELATED"/>
    <property type="match status" value="1"/>
</dbReference>
<evidence type="ECO:0000256" key="4">
    <source>
        <dbReference type="ARBA" id="ARBA00022676"/>
    </source>
</evidence>
<feature type="repeat" description="TPR" evidence="8">
    <location>
        <begin position="63"/>
        <end position="96"/>
    </location>
</feature>
<dbReference type="EC" id="2.4.1.255" evidence="3"/>
<keyword evidence="11" id="KW-1185">Reference proteome</keyword>
<reference evidence="10 11" key="1">
    <citation type="journal article" date="2018" name="Genome Announc.">
        <title>Draft Genome Sequence of Lactococcus sp. Strain NtB2 (JCM 32569), Isolated from the Gut of the Higher Termite Nasutitermes takasagoensis.</title>
        <authorList>
            <person name="Noda S."/>
            <person name="Aihara C."/>
            <person name="Yuki M."/>
            <person name="Ohkuma M."/>
        </authorList>
    </citation>
    <scope>NUCLEOTIDE SEQUENCE [LARGE SCALE GENOMIC DNA]</scope>
    <source>
        <strain evidence="10 11">NtB2</strain>
    </source>
</reference>
<name>A0A2R5HI68_9LACT</name>
<proteinExistence type="inferred from homology"/>
<evidence type="ECO:0000259" key="9">
    <source>
        <dbReference type="Pfam" id="PF13844"/>
    </source>
</evidence>
<keyword evidence="6" id="KW-0677">Repeat</keyword>
<dbReference type="OrthoDB" id="1660777at2"/>
<dbReference type="GO" id="GO:0097363">
    <property type="term" value="F:protein O-acetylglucosaminyltransferase activity"/>
    <property type="evidence" value="ECO:0007669"/>
    <property type="project" value="UniProtKB-EC"/>
</dbReference>
<evidence type="ECO:0000256" key="7">
    <source>
        <dbReference type="ARBA" id="ARBA00022803"/>
    </source>
</evidence>
<feature type="domain" description="O-GlcNAc transferase C-terminal" evidence="9">
    <location>
        <begin position="181"/>
        <end position="333"/>
    </location>
</feature>
<dbReference type="InterPro" id="IPR019734">
    <property type="entry name" value="TPR_rpt"/>
</dbReference>
<dbReference type="PANTHER" id="PTHR44835:SF1">
    <property type="entry name" value="PROTEIN O-GLCNAC TRANSFERASE"/>
    <property type="match status" value="1"/>
</dbReference>
<dbReference type="Pfam" id="PF13844">
    <property type="entry name" value="Glyco_transf_41"/>
    <property type="match status" value="2"/>
</dbReference>
<evidence type="ECO:0000256" key="5">
    <source>
        <dbReference type="ARBA" id="ARBA00022679"/>
    </source>
</evidence>
<evidence type="ECO:0000256" key="2">
    <source>
        <dbReference type="ARBA" id="ARBA00005386"/>
    </source>
</evidence>
<accession>A0A2R5HI68</accession>
<evidence type="ECO:0000313" key="11">
    <source>
        <dbReference type="Proteomes" id="UP000245021"/>
    </source>
</evidence>
<dbReference type="InterPro" id="IPR051939">
    <property type="entry name" value="Glycosyltr_41/O-GlcNAc_trsf"/>
</dbReference>
<sequence length="562" mass="65237">MATEEERLRKRNEDPDFLSLVRAADEMYMRNANKANHVSLKRAVELYRSAFSYLDDSFEFDNCELYRKIGDCYYAMDDMDKARVNLEKTLEYSTTNPSIYMRLASIYYSFDQDKGIEYNDRAFQLDNNFSNYGGRNFLTIKTDAYTQLGIKNKLEEYASDWPMKFQANGTVYTYEKPADAEERKAMLHKKLRIGYISSDFYNHTMMSFILPLLEHHDTKKYDIILYSTVDRQYDDTTTRIMACGNRFVDCSKLNNFDFAKRIHDDKVDILIDLGGFTHNRSFAMLFKPAPIQAQYMGFLNTYGFKEIDYIMCDEFTIPKNKADLYTEKPMYIKAGMDRFNFTRKNIDLPEITPLPMEKNGYITFGCFNDISKITTSTIRLWSKLLLAVPTAKLLIYRYGPQLTDDKIAQLKERFRKFGILETRLEFSREVPDMHFKAYLKADVGLDPTPFGGLSITIEALHMGLPTLTMPAEGMQSRGTARINRMLGIDGAFTASDEESFAQKGKTLANDIELVRFYRESLRETVEKSALKNDLDGFARSVEAAYERAWADYVDVKFKNDNH</sequence>
<comment type="caution">
    <text evidence="10">The sequence shown here is derived from an EMBL/GenBank/DDBJ whole genome shotgun (WGS) entry which is preliminary data.</text>
</comment>
<keyword evidence="4" id="KW-0328">Glycosyltransferase</keyword>
<evidence type="ECO:0000256" key="8">
    <source>
        <dbReference type="PROSITE-ProRule" id="PRU00339"/>
    </source>
</evidence>
<feature type="domain" description="O-GlcNAc transferase C-terminal" evidence="9">
    <location>
        <begin position="361"/>
        <end position="531"/>
    </location>
</feature>